<sequence>MSPDRLYEGHVSHVRLRPVTHALRYRVFALLLDVEALPGLGRRHRLLSHNRRNLFEIRDADHGDGTPLAGWLRRLAQESPEGRQVVRFAMLCYPRVLGYVFNPITVYYGYDAGGRIRLMIYEVNNTFGQRRTYVLPATPDAHGHVHQGCEKALYVSPFNDVSGRYSFNLDTPGAALALGVALRDSGGALLKAHFAARGRTLSDRALLGATLRTGWLTAKVMTGIHWEALRLWLKGLRPRPRPRGPKAAVSHAPAPAVQETDACSRN</sequence>
<dbReference type="RefSeq" id="WP_138572285.1">
    <property type="nucleotide sequence ID" value="NZ_CP040818.1"/>
</dbReference>
<accession>A0A5B8FGU9</accession>
<evidence type="ECO:0000256" key="1">
    <source>
        <dbReference type="SAM" id="MobiDB-lite"/>
    </source>
</evidence>
<dbReference type="Pfam" id="PF07103">
    <property type="entry name" value="DUF1365"/>
    <property type="match status" value="1"/>
</dbReference>
<organism evidence="2 3">
    <name type="scientific">Paroceanicella profunda</name>
    <dbReference type="NCBI Taxonomy" id="2579971"/>
    <lineage>
        <taxon>Bacteria</taxon>
        <taxon>Pseudomonadati</taxon>
        <taxon>Pseudomonadota</taxon>
        <taxon>Alphaproteobacteria</taxon>
        <taxon>Rhodobacterales</taxon>
        <taxon>Paracoccaceae</taxon>
        <taxon>Paroceanicella</taxon>
    </lineage>
</organism>
<dbReference type="OrthoDB" id="9778801at2"/>
<dbReference type="KEGG" id="ppru:FDP22_07585"/>
<dbReference type="Proteomes" id="UP000305888">
    <property type="component" value="Chromosome"/>
</dbReference>
<feature type="region of interest" description="Disordered" evidence="1">
    <location>
        <begin position="240"/>
        <end position="266"/>
    </location>
</feature>
<dbReference type="AlphaFoldDB" id="A0A5B8FGU9"/>
<protein>
    <submittedName>
        <fullName evidence="2">DUF1365 domain-containing protein</fullName>
    </submittedName>
</protein>
<keyword evidence="3" id="KW-1185">Reference proteome</keyword>
<dbReference type="EMBL" id="CP040818">
    <property type="protein sequence ID" value="QDL91661.1"/>
    <property type="molecule type" value="Genomic_DNA"/>
</dbReference>
<dbReference type="PANTHER" id="PTHR33973:SF4">
    <property type="entry name" value="OS07G0153300 PROTEIN"/>
    <property type="match status" value="1"/>
</dbReference>
<dbReference type="InterPro" id="IPR010775">
    <property type="entry name" value="DUF1365"/>
</dbReference>
<evidence type="ECO:0000313" key="3">
    <source>
        <dbReference type="Proteomes" id="UP000305888"/>
    </source>
</evidence>
<gene>
    <name evidence="2" type="ORF">FDP22_07585</name>
</gene>
<reference evidence="2 3" key="1">
    <citation type="submission" date="2019-06" db="EMBL/GenBank/DDBJ databases">
        <title>Genome sequence of Rhodobacteraceae bacterium D4M1.</title>
        <authorList>
            <person name="Cao J."/>
        </authorList>
    </citation>
    <scope>NUCLEOTIDE SEQUENCE [LARGE SCALE GENOMIC DNA]</scope>
    <source>
        <strain evidence="2 3">D4M1</strain>
    </source>
</reference>
<dbReference type="PANTHER" id="PTHR33973">
    <property type="entry name" value="OS07G0153300 PROTEIN"/>
    <property type="match status" value="1"/>
</dbReference>
<proteinExistence type="predicted"/>
<evidence type="ECO:0000313" key="2">
    <source>
        <dbReference type="EMBL" id="QDL91661.1"/>
    </source>
</evidence>
<name>A0A5B8FGU9_9RHOB</name>